<dbReference type="InterPro" id="IPR050534">
    <property type="entry name" value="Coronavir_polyprotein_1ab"/>
</dbReference>
<name>D3G1K8_ALKPO</name>
<proteinExistence type="predicted"/>
<gene>
    <name evidence="2" type="ordered locus">BpOF4_21194</name>
</gene>
<keyword evidence="3" id="KW-1185">Reference proteome</keyword>
<dbReference type="InterPro" id="IPR041677">
    <property type="entry name" value="DNA2/NAM7_AAA_11"/>
</dbReference>
<dbReference type="Gene3D" id="3.40.50.300">
    <property type="entry name" value="P-loop containing nucleotide triphosphate hydrolases"/>
    <property type="match status" value="1"/>
</dbReference>
<geneLocation type="plasmid" evidence="2 3">
    <name>pBpOF4-01</name>
</geneLocation>
<dbReference type="eggNOG" id="COG1112">
    <property type="taxonomic scope" value="Bacteria"/>
</dbReference>
<evidence type="ECO:0000259" key="1">
    <source>
        <dbReference type="Pfam" id="PF13086"/>
    </source>
</evidence>
<dbReference type="AlphaFoldDB" id="D3G1K8"/>
<dbReference type="Pfam" id="PF13086">
    <property type="entry name" value="AAA_11"/>
    <property type="match status" value="1"/>
</dbReference>
<dbReference type="PANTHER" id="PTHR43788:SF8">
    <property type="entry name" value="DNA-BINDING PROTEIN SMUBP-2"/>
    <property type="match status" value="1"/>
</dbReference>
<protein>
    <recommendedName>
        <fullName evidence="1">DNA2/NAM7 helicase helicase domain-containing protein</fullName>
    </recommendedName>
</protein>
<dbReference type="Proteomes" id="UP000001544">
    <property type="component" value="Plasmid pBpOF4-01"/>
</dbReference>
<dbReference type="RefSeq" id="WP_012961143.1">
    <property type="nucleotide sequence ID" value="NC_013792.1"/>
</dbReference>
<organism evidence="2 3">
    <name type="scientific">Alkalihalophilus pseudofirmus (strain ATCC BAA-2126 / JCM 17055 / OF4)</name>
    <name type="common">Bacillus pseudofirmus</name>
    <dbReference type="NCBI Taxonomy" id="398511"/>
    <lineage>
        <taxon>Bacteria</taxon>
        <taxon>Bacillati</taxon>
        <taxon>Bacillota</taxon>
        <taxon>Bacilli</taxon>
        <taxon>Bacillales</taxon>
        <taxon>Bacillaceae</taxon>
        <taxon>Alkalihalophilus</taxon>
    </lineage>
</organism>
<accession>D3G1K8</accession>
<feature type="domain" description="DNA2/NAM7 helicase helicase" evidence="1">
    <location>
        <begin position="279"/>
        <end position="650"/>
    </location>
</feature>
<dbReference type="EMBL" id="CP001879">
    <property type="protein sequence ID" value="ADC52234.1"/>
    <property type="molecule type" value="Genomic_DNA"/>
</dbReference>
<dbReference type="PANTHER" id="PTHR43788">
    <property type="entry name" value="DNA2/NAM7 HELICASE FAMILY MEMBER"/>
    <property type="match status" value="1"/>
</dbReference>
<keyword evidence="2" id="KW-0614">Plasmid</keyword>
<dbReference type="InterPro" id="IPR027417">
    <property type="entry name" value="P-loop_NTPase"/>
</dbReference>
<evidence type="ECO:0000313" key="2">
    <source>
        <dbReference type="EMBL" id="ADC52234.1"/>
    </source>
</evidence>
<evidence type="ECO:0000313" key="3">
    <source>
        <dbReference type="Proteomes" id="UP000001544"/>
    </source>
</evidence>
<dbReference type="SUPFAM" id="SSF52540">
    <property type="entry name" value="P-loop containing nucleoside triphosphate hydrolases"/>
    <property type="match status" value="1"/>
</dbReference>
<dbReference type="KEGG" id="bpf:BpOF4_21194"/>
<sequence>MKVNNILKALWQIETLAPFEIPNSGTISRKYTTQKIKSLHKLEQLNTDLLAKEWSVSSLKLRNNNMKPNYGLYGYCFREHQLLQFQRDISHVRDEIHNKSLKNYFGFFVDFDENQKYIKDSLFVPHVTLFVKLAIENKSPFKKKSNFFDDYKEACTYLEGQAANINGGKLSPEWLELFSKEYNTVFAIPPNTEKDKHYMELTIIDGKREQKDKFNSFYSEDILKAIKEKGMTIEQFFRKPKRKIDINENREFIEESLHPLNTPLGRWPSNVEHKASLMQQVAINEFFRSDMRISSVNGPPGTGKTTLLKDIFAEIIVRKAIALVAFRNKPDKALIDTGTKVTIKNRFSREPVSRNVYNLDPSIAAHAAVVASSNNTAVENISKDLPKEKEIHPDFLKEMQPLRYAKAISKKVTGEESWGMFSIPLGKGDNIKNASTLLTHDTFSFMNSLIKTGGQRENRIKEWEKACDEFIKLYKEVKKIRKSLAKSADKFHKYSIDDPEFEQSTDLYWQSANYESRQQKVLFQTNELNTLRSQLFIKALIVLRHFLSVNYAKIEAALSLLNENRNAIDINSEKGINAMKAMWNTVHCICPVVSTTFASFASMYHGMPKDFIPNLFIDEAGQATPAQAVGAIWRSKKVLAVGDPLQIEPVQSVEASLLKDICLINKVDDEILNAKSSVQSLADRSNPIGTSINEDQWIGIPLWVHRRCINPMFSIANKLAYNGNMVLANDNKSNTDGVAKWLNTQGNVKVKQYVPEQTDVLIRTLMKLWLSI</sequence>
<reference evidence="2 3" key="1">
    <citation type="journal article" date="2011" name="Environ. Microbiol.">
        <title>Genome of alkaliphilic Bacillus pseudofirmus OF4 reveals adaptations that support the ability to grow in an external pH range from 7.5 to 11.4.</title>
        <authorList>
            <person name="Janto B."/>
            <person name="Ahmed A."/>
            <person name="Ito M."/>
            <person name="Liu J."/>
            <person name="Hicks D.B."/>
            <person name="Pagni S."/>
            <person name="Fackelmayer O.J."/>
            <person name="Smith T.A."/>
            <person name="Earl J."/>
            <person name="Elbourne L.D."/>
            <person name="Hassan K."/>
            <person name="Paulsen I.T."/>
            <person name="Kolsto A.B."/>
            <person name="Tourasse N.J."/>
            <person name="Ehrlich G.D."/>
            <person name="Boissy R."/>
            <person name="Ivey D.M."/>
            <person name="Li G."/>
            <person name="Xue Y."/>
            <person name="Ma Y."/>
            <person name="Hu F.Z."/>
            <person name="Krulwich T.A."/>
        </authorList>
    </citation>
    <scope>NUCLEOTIDE SEQUENCE [LARGE SCALE GENOMIC DNA]</scope>
    <source>
        <strain evidence="3">ATCC BAA-2126 / JCM 17055 / OF4</strain>
    </source>
</reference>
<dbReference type="HOGENOM" id="CLU_004155_0_1_9"/>
<dbReference type="GO" id="GO:0043139">
    <property type="term" value="F:5'-3' DNA helicase activity"/>
    <property type="evidence" value="ECO:0007669"/>
    <property type="project" value="TreeGrafter"/>
</dbReference>